<dbReference type="InterPro" id="IPR013894">
    <property type="entry name" value="RMI1_OB"/>
</dbReference>
<feature type="compositionally biased region" description="Basic and acidic residues" evidence="3">
    <location>
        <begin position="396"/>
        <end position="407"/>
    </location>
</feature>
<evidence type="ECO:0000256" key="1">
    <source>
        <dbReference type="ARBA" id="ARBA00004123"/>
    </source>
</evidence>
<dbReference type="GO" id="GO:0005634">
    <property type="term" value="C:nucleus"/>
    <property type="evidence" value="ECO:0000318"/>
    <property type="project" value="GO_Central"/>
</dbReference>
<keyword evidence="6" id="KW-1185">Reference proteome</keyword>
<comment type="caution">
    <text evidence="5">The sequence shown here is derived from an EMBL/GenBank/DDBJ whole genome shotgun (WGS) entry which is preliminary data.</text>
</comment>
<dbReference type="InterPro" id="IPR042470">
    <property type="entry name" value="RMI1_N_C_sf"/>
</dbReference>
<dbReference type="EMBL" id="LFYR01000667">
    <property type="protein sequence ID" value="KMZ71628.1"/>
    <property type="molecule type" value="Genomic_DNA"/>
</dbReference>
<sequence length="430" mass="48332">MKANTTAHEEFILESLISGGWNFRSRDEALQLIKRVLILEPKDERHIAGRGGSLDLVESELLSMDLRSFGGRTIPDVTTLKKSSYLCGPKVLQVVSVRDIYHSCIDASLSTSQYSRRLLRFVLTDGNGVMTAIEYGSIPTIKKETVPGTKVRLENRIAIYNGILCLDAKTITLLGGMVQSLYEEWKMDQKYSGIARSTTKPSNHDEKAGPPPFEKLRVGRQSHKELQHCDSHSHSGLPDPVIKVSNIDVKQGLPANSSSKTGNIEVASTSTKNKGTETITDIRPKEVVEVAPIQNQAASQKLLQKLSQENHQDRHYKGNRQRGKYREEIPVFTLDEWERRKTGSSKSTMRNESSYVNHDEELAWQLQRQLDLEDSHIHHEQQTEAEKIRMSMFSFERGEERNDESRGRRGRGRGGGRGRGRGGGRGRNSG</sequence>
<dbReference type="Pfam" id="PF08585">
    <property type="entry name" value="RMI1_N_C"/>
    <property type="match status" value="1"/>
</dbReference>
<reference evidence="6" key="1">
    <citation type="journal article" date="2016" name="Nature">
        <title>The genome of the seagrass Zostera marina reveals angiosperm adaptation to the sea.</title>
        <authorList>
            <person name="Olsen J.L."/>
            <person name="Rouze P."/>
            <person name="Verhelst B."/>
            <person name="Lin Y.-C."/>
            <person name="Bayer T."/>
            <person name="Collen J."/>
            <person name="Dattolo E."/>
            <person name="De Paoli E."/>
            <person name="Dittami S."/>
            <person name="Maumus F."/>
            <person name="Michel G."/>
            <person name="Kersting A."/>
            <person name="Lauritano C."/>
            <person name="Lohaus R."/>
            <person name="Toepel M."/>
            <person name="Tonon T."/>
            <person name="Vanneste K."/>
            <person name="Amirebrahimi M."/>
            <person name="Brakel J."/>
            <person name="Bostroem C."/>
            <person name="Chovatia M."/>
            <person name="Grimwood J."/>
            <person name="Jenkins J.W."/>
            <person name="Jueterbock A."/>
            <person name="Mraz A."/>
            <person name="Stam W.T."/>
            <person name="Tice H."/>
            <person name="Bornberg-Bauer E."/>
            <person name="Green P.J."/>
            <person name="Pearson G.A."/>
            <person name="Procaccini G."/>
            <person name="Duarte C.M."/>
            <person name="Schmutz J."/>
            <person name="Reusch T.B.H."/>
            <person name="Van de Peer Y."/>
        </authorList>
    </citation>
    <scope>NUCLEOTIDE SEQUENCE [LARGE SCALE GENOMIC DNA]</scope>
    <source>
        <strain evidence="6">cv. Finnish</strain>
    </source>
</reference>
<accession>A0A0K9PRG0</accession>
<proteinExistence type="predicted"/>
<evidence type="ECO:0000313" key="6">
    <source>
        <dbReference type="Proteomes" id="UP000036987"/>
    </source>
</evidence>
<evidence type="ECO:0000259" key="4">
    <source>
        <dbReference type="Pfam" id="PF08585"/>
    </source>
</evidence>
<name>A0A0K9PRG0_ZOSMR</name>
<feature type="region of interest" description="Disordered" evidence="3">
    <location>
        <begin position="394"/>
        <end position="430"/>
    </location>
</feature>
<gene>
    <name evidence="5" type="ORF">ZOSMA_178G00160</name>
</gene>
<dbReference type="Gene3D" id="2.40.50.770">
    <property type="entry name" value="RecQ-mediated genome instability protein Rmi1, C-terminal domain"/>
    <property type="match status" value="1"/>
</dbReference>
<keyword evidence="2" id="KW-0539">Nucleus</keyword>
<dbReference type="PANTHER" id="PTHR13681">
    <property type="entry name" value="SURVIVAL OF MOTOR NEURON-RELATED-SPLICING FACTOR 30-RELATED"/>
    <property type="match status" value="1"/>
</dbReference>
<dbReference type="OMA" id="IRMSMFS"/>
<comment type="subcellular location">
    <subcellularLocation>
        <location evidence="1">Nucleus</location>
    </subcellularLocation>
</comment>
<protein>
    <submittedName>
        <fullName evidence="5">Tudor domain-containing protein 3</fullName>
    </submittedName>
</protein>
<dbReference type="STRING" id="29655.A0A0K9PRG0"/>
<dbReference type="OrthoDB" id="434939at2759"/>
<evidence type="ECO:0000313" key="5">
    <source>
        <dbReference type="EMBL" id="KMZ71628.1"/>
    </source>
</evidence>
<feature type="domain" description="RecQ mediated genome instability protein 1 OB-fold" evidence="4">
    <location>
        <begin position="82"/>
        <end position="186"/>
    </location>
</feature>
<dbReference type="SMART" id="SM01161">
    <property type="entry name" value="DUF1767"/>
    <property type="match status" value="1"/>
</dbReference>
<evidence type="ECO:0000256" key="2">
    <source>
        <dbReference type="ARBA" id="ARBA00023242"/>
    </source>
</evidence>
<dbReference type="PANTHER" id="PTHR13681:SF24">
    <property type="entry name" value="TUDOR DOMAIN-CONTAINING PROTEIN 3"/>
    <property type="match status" value="1"/>
</dbReference>
<organism evidence="5 6">
    <name type="scientific">Zostera marina</name>
    <name type="common">Eelgrass</name>
    <dbReference type="NCBI Taxonomy" id="29655"/>
    <lineage>
        <taxon>Eukaryota</taxon>
        <taxon>Viridiplantae</taxon>
        <taxon>Streptophyta</taxon>
        <taxon>Embryophyta</taxon>
        <taxon>Tracheophyta</taxon>
        <taxon>Spermatophyta</taxon>
        <taxon>Magnoliopsida</taxon>
        <taxon>Liliopsida</taxon>
        <taxon>Zosteraceae</taxon>
        <taxon>Zostera</taxon>
    </lineage>
</organism>
<evidence type="ECO:0000256" key="3">
    <source>
        <dbReference type="SAM" id="MobiDB-lite"/>
    </source>
</evidence>
<feature type="compositionally biased region" description="Basic residues" evidence="3">
    <location>
        <begin position="408"/>
        <end position="424"/>
    </location>
</feature>
<dbReference type="AlphaFoldDB" id="A0A0K9PRG0"/>
<dbReference type="Proteomes" id="UP000036987">
    <property type="component" value="Unassembled WGS sequence"/>
</dbReference>